<feature type="compositionally biased region" description="Polar residues" evidence="1">
    <location>
        <begin position="19"/>
        <end position="32"/>
    </location>
</feature>
<organism evidence="2 3">
    <name type="scientific">Cochliobolus carbonum (strain 26-R-13)</name>
    <name type="common">Maize leaf spot fungus</name>
    <name type="synonym">Bipolaris zeicola</name>
    <dbReference type="NCBI Taxonomy" id="930089"/>
    <lineage>
        <taxon>Eukaryota</taxon>
        <taxon>Fungi</taxon>
        <taxon>Dikarya</taxon>
        <taxon>Ascomycota</taxon>
        <taxon>Pezizomycotina</taxon>
        <taxon>Dothideomycetes</taxon>
        <taxon>Pleosporomycetidae</taxon>
        <taxon>Pleosporales</taxon>
        <taxon>Pleosporineae</taxon>
        <taxon>Pleosporaceae</taxon>
        <taxon>Bipolaris</taxon>
    </lineage>
</organism>
<evidence type="ECO:0000313" key="3">
    <source>
        <dbReference type="Proteomes" id="UP000053841"/>
    </source>
</evidence>
<feature type="compositionally biased region" description="Basic and acidic residues" evidence="1">
    <location>
        <begin position="44"/>
        <end position="63"/>
    </location>
</feature>
<dbReference type="Proteomes" id="UP000053841">
    <property type="component" value="Unassembled WGS sequence"/>
</dbReference>
<keyword evidence="3" id="KW-1185">Reference proteome</keyword>
<gene>
    <name evidence="2" type="ORF">COCCADRAFT_82813</name>
</gene>
<dbReference type="KEGG" id="bze:COCCADRAFT_82813"/>
<dbReference type="EMBL" id="KI964542">
    <property type="protein sequence ID" value="EUC38528.1"/>
    <property type="molecule type" value="Genomic_DNA"/>
</dbReference>
<reference evidence="2 3" key="1">
    <citation type="journal article" date="2013" name="PLoS Genet.">
        <title>Comparative genome structure, secondary metabolite, and effector coding capacity across Cochliobolus pathogens.</title>
        <authorList>
            <person name="Condon B.J."/>
            <person name="Leng Y."/>
            <person name="Wu D."/>
            <person name="Bushley K.E."/>
            <person name="Ohm R.A."/>
            <person name="Otillar R."/>
            <person name="Martin J."/>
            <person name="Schackwitz W."/>
            <person name="Grimwood J."/>
            <person name="MohdZainudin N."/>
            <person name="Xue C."/>
            <person name="Wang R."/>
            <person name="Manning V.A."/>
            <person name="Dhillon B."/>
            <person name="Tu Z.J."/>
            <person name="Steffenson B.J."/>
            <person name="Salamov A."/>
            <person name="Sun H."/>
            <person name="Lowry S."/>
            <person name="LaButti K."/>
            <person name="Han J."/>
            <person name="Copeland A."/>
            <person name="Lindquist E."/>
            <person name="Barry K."/>
            <person name="Schmutz J."/>
            <person name="Baker S.E."/>
            <person name="Ciuffetti L.M."/>
            <person name="Grigoriev I.V."/>
            <person name="Zhong S."/>
            <person name="Turgeon B.G."/>
        </authorList>
    </citation>
    <scope>NUCLEOTIDE SEQUENCE [LARGE SCALE GENOMIC DNA]</scope>
    <source>
        <strain evidence="2 3">26-R-13</strain>
    </source>
</reference>
<feature type="compositionally biased region" description="Pro residues" evidence="1">
    <location>
        <begin position="1"/>
        <end position="18"/>
    </location>
</feature>
<protein>
    <submittedName>
        <fullName evidence="2">Uncharacterized protein</fullName>
    </submittedName>
</protein>
<proteinExistence type="predicted"/>
<accession>W6YLW5</accession>
<dbReference type="GeneID" id="19151443"/>
<feature type="region of interest" description="Disordered" evidence="1">
    <location>
        <begin position="1"/>
        <end position="69"/>
    </location>
</feature>
<dbReference type="HOGENOM" id="CLU_2775579_0_0_1"/>
<dbReference type="RefSeq" id="XP_007707256.1">
    <property type="nucleotide sequence ID" value="XM_007709066.1"/>
</dbReference>
<dbReference type="AlphaFoldDB" id="W6YLW5"/>
<evidence type="ECO:0000313" key="2">
    <source>
        <dbReference type="EMBL" id="EUC38528.1"/>
    </source>
</evidence>
<name>W6YLW5_COCC2</name>
<sequence>MQQPPPKLRHSPFPPPTRLQPNTPLQHANASLKQSKEKKKKKRPDFDSTREHLCPETRRMQQRERKRGR</sequence>
<evidence type="ECO:0000256" key="1">
    <source>
        <dbReference type="SAM" id="MobiDB-lite"/>
    </source>
</evidence>